<sequence>MYNALMPGNIALFSRPHPSIAPTAYYDLTGTEVPSWPLAATYLPFRDLARDLIVPQHGVILLENAPFDIMRNEIVAFLGRAAKIVQCPPGSGFHSVHVNYDRNLGKAYNVFVELDREEDAQEVVQSFTDYQAARGYPRRLRNRQVKVSAVGQEELMKAIFPRVKCCEFVGTVPYVTQAKEHESAFQGFLVEEELRSLVKFANKPGKTVFCKDSPQRPYEAMISLLAKYPWQSNDIYTLKERDMLFYYVEKMARQLLGQIPAHQGGAFHTRLNAQLLTELVVVACGCCGFNSNQQAHLVALTDGFLTMQIPISRLAFYAPFDCLAVHPGAQEFLVEYFTILIREGTLREDLNDPQWLAATIAAYPQARARPFGLYSSPVGQTRGEMTLRAIGEAETFEVSRILKTVLNYATENPQLHLLNIWSHPQPFAGPY</sequence>
<proteinExistence type="predicted"/>
<dbReference type="Gene3D" id="3.30.70.330">
    <property type="match status" value="1"/>
</dbReference>
<reference evidence="1 2" key="1">
    <citation type="journal article" date="2016" name="Nat. Commun.">
        <title>Ectomycorrhizal ecology is imprinted in the genome of the dominant symbiotic fungus Cenococcum geophilum.</title>
        <authorList>
            <consortium name="DOE Joint Genome Institute"/>
            <person name="Peter M."/>
            <person name="Kohler A."/>
            <person name="Ohm R.A."/>
            <person name="Kuo A."/>
            <person name="Krutzmann J."/>
            <person name="Morin E."/>
            <person name="Arend M."/>
            <person name="Barry K.W."/>
            <person name="Binder M."/>
            <person name="Choi C."/>
            <person name="Clum A."/>
            <person name="Copeland A."/>
            <person name="Grisel N."/>
            <person name="Haridas S."/>
            <person name="Kipfer T."/>
            <person name="LaButti K."/>
            <person name="Lindquist E."/>
            <person name="Lipzen A."/>
            <person name="Maire R."/>
            <person name="Meier B."/>
            <person name="Mihaltcheva S."/>
            <person name="Molinier V."/>
            <person name="Murat C."/>
            <person name="Poggeler S."/>
            <person name="Quandt C.A."/>
            <person name="Sperisen C."/>
            <person name="Tritt A."/>
            <person name="Tisserant E."/>
            <person name="Crous P.W."/>
            <person name="Henrissat B."/>
            <person name="Nehls U."/>
            <person name="Egli S."/>
            <person name="Spatafora J.W."/>
            <person name="Grigoriev I.V."/>
            <person name="Martin F.M."/>
        </authorList>
    </citation>
    <scope>NUCLEOTIDE SEQUENCE [LARGE SCALE GENOMIC DNA]</scope>
    <source>
        <strain evidence="1 2">CBS 207.34</strain>
    </source>
</reference>
<evidence type="ECO:0000313" key="1">
    <source>
        <dbReference type="EMBL" id="OCL03978.1"/>
    </source>
</evidence>
<dbReference type="AlphaFoldDB" id="A0A8E2JNS6"/>
<dbReference type="CDD" id="cd00590">
    <property type="entry name" value="RRM_SF"/>
    <property type="match status" value="1"/>
</dbReference>
<keyword evidence="2" id="KW-1185">Reference proteome</keyword>
<organism evidence="1 2">
    <name type="scientific">Glonium stellatum</name>
    <dbReference type="NCBI Taxonomy" id="574774"/>
    <lineage>
        <taxon>Eukaryota</taxon>
        <taxon>Fungi</taxon>
        <taxon>Dikarya</taxon>
        <taxon>Ascomycota</taxon>
        <taxon>Pezizomycotina</taxon>
        <taxon>Dothideomycetes</taxon>
        <taxon>Pleosporomycetidae</taxon>
        <taxon>Gloniales</taxon>
        <taxon>Gloniaceae</taxon>
        <taxon>Glonium</taxon>
    </lineage>
</organism>
<gene>
    <name evidence="1" type="ORF">AOQ84DRAFT_226646</name>
</gene>
<dbReference type="EMBL" id="KV750645">
    <property type="protein sequence ID" value="OCL03978.1"/>
    <property type="molecule type" value="Genomic_DNA"/>
</dbReference>
<accession>A0A8E2JNS6</accession>
<dbReference type="OrthoDB" id="336240at2759"/>
<evidence type="ECO:0008006" key="3">
    <source>
        <dbReference type="Google" id="ProtNLM"/>
    </source>
</evidence>
<evidence type="ECO:0000313" key="2">
    <source>
        <dbReference type="Proteomes" id="UP000250140"/>
    </source>
</evidence>
<dbReference type="InterPro" id="IPR012677">
    <property type="entry name" value="Nucleotide-bd_a/b_plait_sf"/>
</dbReference>
<name>A0A8E2JNS6_9PEZI</name>
<protein>
    <recommendedName>
        <fullName evidence="3">RRM domain-containing protein</fullName>
    </recommendedName>
</protein>
<dbReference type="Proteomes" id="UP000250140">
    <property type="component" value="Unassembled WGS sequence"/>
</dbReference>